<organism evidence="2 3">
    <name type="scientific">Rotaria socialis</name>
    <dbReference type="NCBI Taxonomy" id="392032"/>
    <lineage>
        <taxon>Eukaryota</taxon>
        <taxon>Metazoa</taxon>
        <taxon>Spiralia</taxon>
        <taxon>Gnathifera</taxon>
        <taxon>Rotifera</taxon>
        <taxon>Eurotatoria</taxon>
        <taxon>Bdelloidea</taxon>
        <taxon>Philodinida</taxon>
        <taxon>Philodinidae</taxon>
        <taxon>Rotaria</taxon>
    </lineage>
</organism>
<proteinExistence type="predicted"/>
<name>A0A821TZM8_9BILA</name>
<gene>
    <name evidence="2" type="ORF">TOA249_LOCUS29379</name>
</gene>
<feature type="region of interest" description="Disordered" evidence="1">
    <location>
        <begin position="592"/>
        <end position="613"/>
    </location>
</feature>
<comment type="caution">
    <text evidence="2">The sequence shown here is derived from an EMBL/GenBank/DDBJ whole genome shotgun (WGS) entry which is preliminary data.</text>
</comment>
<accession>A0A821TZM8</accession>
<dbReference type="Proteomes" id="UP000663838">
    <property type="component" value="Unassembled WGS sequence"/>
</dbReference>
<evidence type="ECO:0000256" key="1">
    <source>
        <dbReference type="SAM" id="MobiDB-lite"/>
    </source>
</evidence>
<feature type="region of interest" description="Disordered" evidence="1">
    <location>
        <begin position="328"/>
        <end position="402"/>
    </location>
</feature>
<reference evidence="2" key="1">
    <citation type="submission" date="2021-02" db="EMBL/GenBank/DDBJ databases">
        <authorList>
            <person name="Nowell W R."/>
        </authorList>
    </citation>
    <scope>NUCLEOTIDE SEQUENCE</scope>
</reference>
<evidence type="ECO:0000313" key="3">
    <source>
        <dbReference type="Proteomes" id="UP000663838"/>
    </source>
</evidence>
<protein>
    <submittedName>
        <fullName evidence="2">Uncharacterized protein</fullName>
    </submittedName>
</protein>
<sequence length="613" mass="71278">ATELRNLLLYALIPHLPPFLPKEQLAHLSLYVCSIRIIHGKKCFGDKSSSMSKELFLTYYQDHSIYFEKLHNLVLHLHVHFDQLFDKHGSLCYLGTFGQEDLIGSISKNYHGTRFHGQLITYYYEIDFALRNKASSHDATDEKNIDGPFDQTDLSSMTHDIIQHHLTVCNCGNFDQCLRIYRRCVIDKKVYHSLIYTRRNSTISFLVQYYTNQGDPSFGKIRYFFTSNNKTYAIIKFMMATTTTFSRDKCSQNPRKVFSPSTVSVSLPTHYLIYMEDTVSFLIVARTSIKYIQGQMASLIINKKKLVGEIIVSGTFVRCQTELNKIQKTSQSMDEDSNESESENCQLDEDARSVEKDQENNKIQDFGEESEAEKSPDENFNNRSSNKKRKSQSSYLSQSKKRLKRRILDENIDNESDNEEEIALWLAPKKCKNLSNKDDRLKSIENKMDDFNQCMKKMSHSMRQVASYSNKITSHNLDIYRDPNSQENFTDKVDHNGTNLVIIVGRDFGDFARKVMRVLYSEEERKTHILPPGRPHLSRKPLDSNRFALLNDAVRVKYRLSKHLYDDFFKYHLRPKLSDFLVEERRRESNKIVRNQAKSAVSQIATQSQPGEE</sequence>
<dbReference type="AlphaFoldDB" id="A0A821TZM8"/>
<feature type="compositionally biased region" description="Acidic residues" evidence="1">
    <location>
        <begin position="333"/>
        <end position="348"/>
    </location>
</feature>
<feature type="non-terminal residue" evidence="2">
    <location>
        <position position="1"/>
    </location>
</feature>
<feature type="compositionally biased region" description="Basic and acidic residues" evidence="1">
    <location>
        <begin position="349"/>
        <end position="362"/>
    </location>
</feature>
<evidence type="ECO:0000313" key="2">
    <source>
        <dbReference type="EMBL" id="CAF4882668.1"/>
    </source>
</evidence>
<dbReference type="EMBL" id="CAJOBS010004507">
    <property type="protein sequence ID" value="CAF4882668.1"/>
    <property type="molecule type" value="Genomic_DNA"/>
</dbReference>